<protein>
    <recommendedName>
        <fullName evidence="5">Transmembrane protein</fullName>
    </recommendedName>
</protein>
<reference evidence="3" key="2">
    <citation type="journal article" date="2021" name="Sci. Rep.">
        <title>The distribution of antibiotic resistance genes in chicken gut microbiota commensals.</title>
        <authorList>
            <person name="Juricova H."/>
            <person name="Matiasovicova J."/>
            <person name="Kubasova T."/>
            <person name="Cejkova D."/>
            <person name="Rychlik I."/>
        </authorList>
    </citation>
    <scope>NUCLEOTIDE SEQUENCE</scope>
    <source>
        <strain evidence="3">An420c</strain>
    </source>
</reference>
<dbReference type="Proteomes" id="UP000713880">
    <property type="component" value="Unassembled WGS sequence"/>
</dbReference>
<feature type="transmembrane region" description="Helical" evidence="2">
    <location>
        <begin position="28"/>
        <end position="48"/>
    </location>
</feature>
<reference evidence="3" key="1">
    <citation type="submission" date="2020-08" db="EMBL/GenBank/DDBJ databases">
        <authorList>
            <person name="Cejkova D."/>
            <person name="Kubasova T."/>
            <person name="Jahodarova E."/>
            <person name="Rychlik I."/>
        </authorList>
    </citation>
    <scope>NUCLEOTIDE SEQUENCE</scope>
    <source>
        <strain evidence="3">An420c</strain>
    </source>
</reference>
<organism evidence="3 4">
    <name type="scientific">Mordavella massiliensis</name>
    <dbReference type="NCBI Taxonomy" id="1871024"/>
    <lineage>
        <taxon>Bacteria</taxon>
        <taxon>Bacillati</taxon>
        <taxon>Bacillota</taxon>
        <taxon>Clostridia</taxon>
        <taxon>Eubacteriales</taxon>
        <taxon>Clostridiaceae</taxon>
        <taxon>Mordavella</taxon>
    </lineage>
</organism>
<feature type="transmembrane region" description="Helical" evidence="2">
    <location>
        <begin position="106"/>
        <end position="122"/>
    </location>
</feature>
<feature type="transmembrane region" description="Helical" evidence="2">
    <location>
        <begin position="128"/>
        <end position="146"/>
    </location>
</feature>
<feature type="transmembrane region" description="Helical" evidence="2">
    <location>
        <begin position="55"/>
        <end position="75"/>
    </location>
</feature>
<evidence type="ECO:0000313" key="4">
    <source>
        <dbReference type="Proteomes" id="UP000713880"/>
    </source>
</evidence>
<dbReference type="RefSeq" id="WP_204907740.1">
    <property type="nucleotide sequence ID" value="NZ_JACJLV010000002.1"/>
</dbReference>
<name>A0A939BAT5_9CLOT</name>
<keyword evidence="2" id="KW-0472">Membrane</keyword>
<gene>
    <name evidence="3" type="ORF">H6A13_00920</name>
</gene>
<keyword evidence="2" id="KW-1133">Transmembrane helix</keyword>
<dbReference type="EMBL" id="JACJLV010000002">
    <property type="protein sequence ID" value="MBM6825669.1"/>
    <property type="molecule type" value="Genomic_DNA"/>
</dbReference>
<feature type="compositionally biased region" description="Basic and acidic residues" evidence="1">
    <location>
        <begin position="209"/>
        <end position="232"/>
    </location>
</feature>
<dbReference type="AlphaFoldDB" id="A0A939BAT5"/>
<accession>A0A939BAT5</accession>
<comment type="caution">
    <text evidence="3">The sequence shown here is derived from an EMBL/GenBank/DDBJ whole genome shotgun (WGS) entry which is preliminary data.</text>
</comment>
<evidence type="ECO:0000256" key="2">
    <source>
        <dbReference type="SAM" id="Phobius"/>
    </source>
</evidence>
<feature type="compositionally biased region" description="Acidic residues" evidence="1">
    <location>
        <begin position="233"/>
        <end position="242"/>
    </location>
</feature>
<feature type="region of interest" description="Disordered" evidence="1">
    <location>
        <begin position="209"/>
        <end position="242"/>
    </location>
</feature>
<proteinExistence type="predicted"/>
<evidence type="ECO:0000313" key="3">
    <source>
        <dbReference type="EMBL" id="MBM6825669.1"/>
    </source>
</evidence>
<keyword evidence="4" id="KW-1185">Reference proteome</keyword>
<sequence>MEQLSGIQEQLNQIVEGQQLNVFAEGGAAVGVGAAAAGIVVGLLICFFGLKLVKFLGALVGFFVGALIGAVIALVAGLDGLAFAGVVVAAGVILAVLSWFLYRIGVFFLVFLQVLGIASSILQPQSVVLTGVCAVAALVVAILAVIYVEPFVIIVTGLSGGVTAGTNIAVLAGLGENVWIGIGIGAVIAVIGIIVQFMMHSRRVGKKEKNFSEQVKEQDSMESEVEKMRHLLDDDEDDDLQD</sequence>
<feature type="transmembrane region" description="Helical" evidence="2">
    <location>
        <begin position="81"/>
        <end position="101"/>
    </location>
</feature>
<evidence type="ECO:0008006" key="5">
    <source>
        <dbReference type="Google" id="ProtNLM"/>
    </source>
</evidence>
<keyword evidence="2" id="KW-0812">Transmembrane</keyword>
<feature type="transmembrane region" description="Helical" evidence="2">
    <location>
        <begin position="151"/>
        <end position="172"/>
    </location>
</feature>
<feature type="transmembrane region" description="Helical" evidence="2">
    <location>
        <begin position="178"/>
        <end position="199"/>
    </location>
</feature>
<evidence type="ECO:0000256" key="1">
    <source>
        <dbReference type="SAM" id="MobiDB-lite"/>
    </source>
</evidence>